<sequence length="82" mass="8894">MSWDPTGAARLNLTFDPEDLTGPQRDGDACVVCSKKWPRPRVRVGRLPDDAPVMACEECAEALLPATPAPRNKSSESRAAFP</sequence>
<evidence type="ECO:0000313" key="1">
    <source>
        <dbReference type="EMBL" id="MFC4584445.1"/>
    </source>
</evidence>
<gene>
    <name evidence="1" type="ORF">ACFO8L_00060</name>
</gene>
<evidence type="ECO:0000313" key="2">
    <source>
        <dbReference type="Proteomes" id="UP001595891"/>
    </source>
</evidence>
<comment type="caution">
    <text evidence="1">The sequence shown here is derived from an EMBL/GenBank/DDBJ whole genome shotgun (WGS) entry which is preliminary data.</text>
</comment>
<reference evidence="2" key="1">
    <citation type="journal article" date="2019" name="Int. J. Syst. Evol. Microbiol.">
        <title>The Global Catalogue of Microorganisms (GCM) 10K type strain sequencing project: providing services to taxonomists for standard genome sequencing and annotation.</title>
        <authorList>
            <consortium name="The Broad Institute Genomics Platform"/>
            <consortium name="The Broad Institute Genome Sequencing Center for Infectious Disease"/>
            <person name="Wu L."/>
            <person name="Ma J."/>
        </authorList>
    </citation>
    <scope>NUCLEOTIDE SEQUENCE [LARGE SCALE GENOMIC DNA]</scope>
    <source>
        <strain evidence="2">CCUG 49560</strain>
    </source>
</reference>
<dbReference type="RefSeq" id="WP_262841754.1">
    <property type="nucleotide sequence ID" value="NZ_JANZYP010000007.1"/>
</dbReference>
<dbReference type="Proteomes" id="UP001595891">
    <property type="component" value="Unassembled WGS sequence"/>
</dbReference>
<dbReference type="EMBL" id="JBHSFN010000001">
    <property type="protein sequence ID" value="MFC4584445.1"/>
    <property type="molecule type" value="Genomic_DNA"/>
</dbReference>
<protein>
    <submittedName>
        <fullName evidence="1">Uncharacterized protein</fullName>
    </submittedName>
</protein>
<accession>A0ABV9E4K6</accession>
<proteinExistence type="predicted"/>
<name>A0ABV9E4K6_9ACTN</name>
<keyword evidence="2" id="KW-1185">Reference proteome</keyword>
<organism evidence="1 2">
    <name type="scientific">Sphaerisporangium corydalis</name>
    <dbReference type="NCBI Taxonomy" id="1441875"/>
    <lineage>
        <taxon>Bacteria</taxon>
        <taxon>Bacillati</taxon>
        <taxon>Actinomycetota</taxon>
        <taxon>Actinomycetes</taxon>
        <taxon>Streptosporangiales</taxon>
        <taxon>Streptosporangiaceae</taxon>
        <taxon>Sphaerisporangium</taxon>
    </lineage>
</organism>